<comment type="caution">
    <text evidence="2">The sequence shown here is derived from an EMBL/GenBank/DDBJ whole genome shotgun (WGS) entry which is preliminary data.</text>
</comment>
<dbReference type="EMBL" id="AGCI01000096">
    <property type="protein sequence ID" value="EHM39306.1"/>
    <property type="molecule type" value="Genomic_DNA"/>
</dbReference>
<feature type="transmembrane region" description="Helical" evidence="1">
    <location>
        <begin position="20"/>
        <end position="39"/>
    </location>
</feature>
<keyword evidence="1" id="KW-0812">Transmembrane</keyword>
<reference evidence="2 3" key="1">
    <citation type="submission" date="2011-08" db="EMBL/GenBank/DDBJ databases">
        <authorList>
            <person name="Weinstock G."/>
            <person name="Sodergren E."/>
            <person name="Clifton S."/>
            <person name="Fulton L."/>
            <person name="Fulton B."/>
            <person name="Courtney L."/>
            <person name="Fronick C."/>
            <person name="Harrison M."/>
            <person name="Strong C."/>
            <person name="Farmer C."/>
            <person name="Delahaunty K."/>
            <person name="Markovic C."/>
            <person name="Hall O."/>
            <person name="Minx P."/>
            <person name="Tomlinson C."/>
            <person name="Mitreva M."/>
            <person name="Hou S."/>
            <person name="Chen J."/>
            <person name="Wollam A."/>
            <person name="Pepin K.H."/>
            <person name="Johnson M."/>
            <person name="Bhonagiri V."/>
            <person name="Zhang X."/>
            <person name="Suruliraj S."/>
            <person name="Warren W."/>
            <person name="Chinwalla A."/>
            <person name="Mardis E.R."/>
            <person name="Wilson R.K."/>
        </authorList>
    </citation>
    <scope>NUCLEOTIDE SEQUENCE [LARGE SCALE GENOMIC DNA]</scope>
    <source>
        <strain evidence="2 3">ATCC 51873</strain>
    </source>
</reference>
<evidence type="ECO:0000256" key="1">
    <source>
        <dbReference type="SAM" id="Phobius"/>
    </source>
</evidence>
<sequence>MASSVFLLLRPQSPQPSCGYMAPNGLLFFVHTVTALVAGR</sequence>
<dbReference type="PATRIC" id="fig|1002364.3.peg.3538"/>
<protein>
    <submittedName>
        <fullName evidence="2">Uncharacterized protein</fullName>
    </submittedName>
</protein>
<gene>
    <name evidence="2" type="ORF">HMPREF0454_03930</name>
</gene>
<dbReference type="HOGENOM" id="CLU_3290482_0_0_6"/>
<keyword evidence="1" id="KW-0472">Membrane</keyword>
<dbReference type="Proteomes" id="UP000005959">
    <property type="component" value="Unassembled WGS sequence"/>
</dbReference>
<evidence type="ECO:0000313" key="2">
    <source>
        <dbReference type="EMBL" id="EHM39306.1"/>
    </source>
</evidence>
<dbReference type="AlphaFoldDB" id="G9YBE9"/>
<name>G9YBE9_HAFAL</name>
<evidence type="ECO:0000313" key="3">
    <source>
        <dbReference type="Proteomes" id="UP000005959"/>
    </source>
</evidence>
<organism evidence="2 3">
    <name type="scientific">Hafnia alvei ATCC 51873</name>
    <dbReference type="NCBI Taxonomy" id="1002364"/>
    <lineage>
        <taxon>Bacteria</taxon>
        <taxon>Pseudomonadati</taxon>
        <taxon>Pseudomonadota</taxon>
        <taxon>Gammaproteobacteria</taxon>
        <taxon>Enterobacterales</taxon>
        <taxon>Hafniaceae</taxon>
        <taxon>Hafnia</taxon>
    </lineage>
</organism>
<keyword evidence="1" id="KW-1133">Transmembrane helix</keyword>
<accession>G9YBE9</accession>
<proteinExistence type="predicted"/>